<organism evidence="1 2">
    <name type="scientific">Streptomyces yaanensis</name>
    <dbReference type="NCBI Taxonomy" id="1142239"/>
    <lineage>
        <taxon>Bacteria</taxon>
        <taxon>Bacillati</taxon>
        <taxon>Actinomycetota</taxon>
        <taxon>Actinomycetes</taxon>
        <taxon>Kitasatosporales</taxon>
        <taxon>Streptomycetaceae</taxon>
        <taxon>Streptomyces</taxon>
    </lineage>
</organism>
<name>A0ABV7S5G9_9ACTN</name>
<protein>
    <submittedName>
        <fullName evidence="1">Uncharacterized protein</fullName>
    </submittedName>
</protein>
<dbReference type="EMBL" id="JBHRWR010000002">
    <property type="protein sequence ID" value="MFC3572027.1"/>
    <property type="molecule type" value="Genomic_DNA"/>
</dbReference>
<comment type="caution">
    <text evidence="1">The sequence shown here is derived from an EMBL/GenBank/DDBJ whole genome shotgun (WGS) entry which is preliminary data.</text>
</comment>
<sequence length="156" mass="16808">MTTDEYLATIDALVVQPFPEVTYVDACGGGGPEHHVRELQVSRDFWDDDDGQAWVEAEADLQACLDDLAARLTTRWGNAFVVDLGPYLSAGCEGVPVSEPLDYLSQQAVSMQVWPLPDSGRWLALAVGQADKELPLILFAAVGQASALDLNTSGRS</sequence>
<evidence type="ECO:0000313" key="1">
    <source>
        <dbReference type="EMBL" id="MFC3572027.1"/>
    </source>
</evidence>
<dbReference type="RefSeq" id="WP_310771601.1">
    <property type="nucleotide sequence ID" value="NZ_JBHRWR010000002.1"/>
</dbReference>
<gene>
    <name evidence="1" type="ORF">ACFOZ0_01720</name>
</gene>
<proteinExistence type="predicted"/>
<dbReference type="Proteomes" id="UP001595701">
    <property type="component" value="Unassembled WGS sequence"/>
</dbReference>
<reference evidence="2" key="1">
    <citation type="journal article" date="2019" name="Int. J. Syst. Evol. Microbiol.">
        <title>The Global Catalogue of Microorganisms (GCM) 10K type strain sequencing project: providing services to taxonomists for standard genome sequencing and annotation.</title>
        <authorList>
            <consortium name="The Broad Institute Genomics Platform"/>
            <consortium name="The Broad Institute Genome Sequencing Center for Infectious Disease"/>
            <person name="Wu L."/>
            <person name="Ma J."/>
        </authorList>
    </citation>
    <scope>NUCLEOTIDE SEQUENCE [LARGE SCALE GENOMIC DNA]</scope>
    <source>
        <strain evidence="2">CGMCC 4.7035</strain>
    </source>
</reference>
<evidence type="ECO:0000313" key="2">
    <source>
        <dbReference type="Proteomes" id="UP001595701"/>
    </source>
</evidence>
<accession>A0ABV7S5G9</accession>
<keyword evidence="2" id="KW-1185">Reference proteome</keyword>